<name>A0A5J5EJ97_9PEZI</name>
<dbReference type="SMART" id="SM00248">
    <property type="entry name" value="ANK"/>
    <property type="match status" value="3"/>
</dbReference>
<dbReference type="EMBL" id="VXIS01000275">
    <property type="protein sequence ID" value="KAA8895284.1"/>
    <property type="molecule type" value="Genomic_DNA"/>
</dbReference>
<dbReference type="Pfam" id="PF13637">
    <property type="entry name" value="Ank_4"/>
    <property type="match status" value="1"/>
</dbReference>
<sequence>GSTPLMLAAHEGTTEGVGYLIEAGADIAVVSRPQAQQNYMLTAESGDWDTVKLLLDAGADPFIPDEVGKTCIDSAVSMEHQDIAHQIVDWLIQEKIWPNPFGLAIRCGSRDLIILWLNHRPEDLA</sequence>
<evidence type="ECO:0000313" key="5">
    <source>
        <dbReference type="Proteomes" id="UP000326924"/>
    </source>
</evidence>
<dbReference type="PROSITE" id="PS50088">
    <property type="entry name" value="ANK_REPEAT"/>
    <property type="match status" value="1"/>
</dbReference>
<gene>
    <name evidence="4" type="ORF">FN846DRAFT_785256</name>
</gene>
<evidence type="ECO:0000313" key="4">
    <source>
        <dbReference type="EMBL" id="KAA8895284.1"/>
    </source>
</evidence>
<dbReference type="Gene3D" id="1.25.40.20">
    <property type="entry name" value="Ankyrin repeat-containing domain"/>
    <property type="match status" value="1"/>
</dbReference>
<accession>A0A5J5EJ97</accession>
<feature type="repeat" description="ANK" evidence="3">
    <location>
        <begin position="1"/>
        <end position="32"/>
    </location>
</feature>
<protein>
    <submittedName>
        <fullName evidence="4">Ankyrin repeat-containing domain protein</fullName>
    </submittedName>
</protein>
<dbReference type="SUPFAM" id="SSF48403">
    <property type="entry name" value="Ankyrin repeat"/>
    <property type="match status" value="1"/>
</dbReference>
<reference evidence="4 5" key="1">
    <citation type="submission" date="2019-09" db="EMBL/GenBank/DDBJ databases">
        <title>Draft genome of the ectomycorrhizal ascomycete Sphaerosporella brunnea.</title>
        <authorList>
            <consortium name="DOE Joint Genome Institute"/>
            <person name="Benucci G.M."/>
            <person name="Marozzi G."/>
            <person name="Antonielli L."/>
            <person name="Sanchez S."/>
            <person name="Marco P."/>
            <person name="Wang X."/>
            <person name="Falini L.B."/>
            <person name="Barry K."/>
            <person name="Haridas S."/>
            <person name="Lipzen A."/>
            <person name="Labutti K."/>
            <person name="Grigoriev I.V."/>
            <person name="Murat C."/>
            <person name="Martin F."/>
            <person name="Albertini E."/>
            <person name="Donnini D."/>
            <person name="Bonito G."/>
        </authorList>
    </citation>
    <scope>NUCLEOTIDE SEQUENCE [LARGE SCALE GENOMIC DNA]</scope>
    <source>
        <strain evidence="4 5">Sb_GMNB300</strain>
    </source>
</reference>
<evidence type="ECO:0000256" key="1">
    <source>
        <dbReference type="ARBA" id="ARBA00022737"/>
    </source>
</evidence>
<keyword evidence="5" id="KW-1185">Reference proteome</keyword>
<keyword evidence="2 3" id="KW-0040">ANK repeat</keyword>
<dbReference type="InterPro" id="IPR002110">
    <property type="entry name" value="Ankyrin_rpt"/>
</dbReference>
<evidence type="ECO:0000256" key="2">
    <source>
        <dbReference type="ARBA" id="ARBA00023043"/>
    </source>
</evidence>
<feature type="non-terminal residue" evidence="4">
    <location>
        <position position="1"/>
    </location>
</feature>
<dbReference type="InterPro" id="IPR036770">
    <property type="entry name" value="Ankyrin_rpt-contain_sf"/>
</dbReference>
<evidence type="ECO:0000256" key="3">
    <source>
        <dbReference type="PROSITE-ProRule" id="PRU00023"/>
    </source>
</evidence>
<dbReference type="InParanoid" id="A0A5J5EJ97"/>
<dbReference type="PANTHER" id="PTHR24171">
    <property type="entry name" value="ANKYRIN REPEAT DOMAIN-CONTAINING PROTEIN 39-RELATED"/>
    <property type="match status" value="1"/>
</dbReference>
<comment type="caution">
    <text evidence="4">The sequence shown here is derived from an EMBL/GenBank/DDBJ whole genome shotgun (WGS) entry which is preliminary data.</text>
</comment>
<keyword evidence="1" id="KW-0677">Repeat</keyword>
<dbReference type="AlphaFoldDB" id="A0A5J5EJ97"/>
<dbReference type="Pfam" id="PF00023">
    <property type="entry name" value="Ank"/>
    <property type="match status" value="1"/>
</dbReference>
<proteinExistence type="predicted"/>
<dbReference type="PROSITE" id="PS50297">
    <property type="entry name" value="ANK_REP_REGION"/>
    <property type="match status" value="1"/>
</dbReference>
<dbReference type="Proteomes" id="UP000326924">
    <property type="component" value="Unassembled WGS sequence"/>
</dbReference>
<organism evidence="4 5">
    <name type="scientific">Sphaerosporella brunnea</name>
    <dbReference type="NCBI Taxonomy" id="1250544"/>
    <lineage>
        <taxon>Eukaryota</taxon>
        <taxon>Fungi</taxon>
        <taxon>Dikarya</taxon>
        <taxon>Ascomycota</taxon>
        <taxon>Pezizomycotina</taxon>
        <taxon>Pezizomycetes</taxon>
        <taxon>Pezizales</taxon>
        <taxon>Pyronemataceae</taxon>
        <taxon>Sphaerosporella</taxon>
    </lineage>
</organism>
<dbReference type="PRINTS" id="PR01415">
    <property type="entry name" value="ANKYRIN"/>
</dbReference>
<dbReference type="OrthoDB" id="426293at2759"/>